<dbReference type="InterPro" id="IPR036866">
    <property type="entry name" value="RibonucZ/Hydroxyglut_hydro"/>
</dbReference>
<keyword evidence="10" id="KW-1185">Reference proteome</keyword>
<dbReference type="SMART" id="SM00849">
    <property type="entry name" value="Lactamase_B"/>
    <property type="match status" value="1"/>
</dbReference>
<evidence type="ECO:0000256" key="6">
    <source>
        <dbReference type="ARBA" id="ARBA00022833"/>
    </source>
</evidence>
<comment type="caution">
    <text evidence="9">The sequence shown here is derived from an EMBL/GenBank/DDBJ whole genome shotgun (WGS) entry which is preliminary data.</text>
</comment>
<dbReference type="Proteomes" id="UP000234881">
    <property type="component" value="Unassembled WGS sequence"/>
</dbReference>
<comment type="similarity">
    <text evidence="3 7">Belongs to the metallo-beta-lactamase superfamily. Glyoxalase II family.</text>
</comment>
<evidence type="ECO:0000259" key="8">
    <source>
        <dbReference type="SMART" id="SM00849"/>
    </source>
</evidence>
<dbReference type="InterPro" id="IPR050110">
    <property type="entry name" value="Glyoxalase_II_hydrolase"/>
</dbReference>
<dbReference type="Pfam" id="PF00753">
    <property type="entry name" value="Lactamase_B"/>
    <property type="match status" value="1"/>
</dbReference>
<dbReference type="RefSeq" id="WP_101532951.1">
    <property type="nucleotide sequence ID" value="NZ_PKUQ01000011.1"/>
</dbReference>
<evidence type="ECO:0000313" key="9">
    <source>
        <dbReference type="EMBL" id="PLW78043.1"/>
    </source>
</evidence>
<evidence type="ECO:0000256" key="3">
    <source>
        <dbReference type="ARBA" id="ARBA00006759"/>
    </source>
</evidence>
<dbReference type="InterPro" id="IPR035680">
    <property type="entry name" value="Clx_II_MBL"/>
</dbReference>
<dbReference type="CDD" id="cd07723">
    <property type="entry name" value="hydroxyacylglutathione_hydrolase_MBL-fold"/>
    <property type="match status" value="1"/>
</dbReference>
<evidence type="ECO:0000256" key="7">
    <source>
        <dbReference type="HAMAP-Rule" id="MF_01374"/>
    </source>
</evidence>
<sequence length="258" mass="28421">MPPHALETKLIPCRSDNYAVLAHDPEDKITLLVDVPDAEAVLSALEETDWSLTHILITHHHFDHVDGLEAVKAATGATVYGPASSKDRVPSIDKCVEDGDEFTFGDLSVYALGTPGHTLDHISYWIPDAQLAFTGDTLFAMGCGRVFEGTLRDMWFSVDKLAKLPPETTVFCGHEYTEANGDFCLSIEPDNELLQQRVAEIKALRAQGLPTIPFTILEELTTNSFVRANNQDIKTSLGMADATDPEVFAELRTRKDSF</sequence>
<feature type="binding site" evidence="7">
    <location>
        <position position="136"/>
    </location>
    <ligand>
        <name>Zn(2+)</name>
        <dbReference type="ChEBI" id="CHEBI:29105"/>
        <label>1</label>
    </ligand>
</feature>
<dbReference type="GO" id="GO:0046872">
    <property type="term" value="F:metal ion binding"/>
    <property type="evidence" value="ECO:0007669"/>
    <property type="project" value="UniProtKB-KW"/>
</dbReference>
<feature type="binding site" evidence="7">
    <location>
        <position position="174"/>
    </location>
    <ligand>
        <name>Zn(2+)</name>
        <dbReference type="ChEBI" id="CHEBI:29105"/>
        <label>2</label>
    </ligand>
</feature>
<comment type="function">
    <text evidence="7">Thiolesterase that catalyzes the hydrolysis of S-D-lactoyl-glutathione to form glutathione and D-lactic acid.</text>
</comment>
<protein>
    <recommendedName>
        <fullName evidence="7">Hydroxyacylglutathione hydrolase</fullName>
        <ecNumber evidence="7">3.1.2.6</ecNumber>
    </recommendedName>
    <alternativeName>
        <fullName evidence="7">Glyoxalase II</fullName>
        <shortName evidence="7">Glx II</shortName>
    </alternativeName>
</protein>
<dbReference type="GO" id="GO:0019243">
    <property type="term" value="P:methylglyoxal catabolic process to D-lactate via S-lactoyl-glutathione"/>
    <property type="evidence" value="ECO:0007669"/>
    <property type="project" value="UniProtKB-UniRule"/>
</dbReference>
<dbReference type="PIRSF" id="PIRSF005457">
    <property type="entry name" value="Glx"/>
    <property type="match status" value="1"/>
</dbReference>
<dbReference type="InterPro" id="IPR001279">
    <property type="entry name" value="Metallo-B-lactamas"/>
</dbReference>
<comment type="cofactor">
    <cofactor evidence="7">
        <name>Zn(2+)</name>
        <dbReference type="ChEBI" id="CHEBI:29105"/>
    </cofactor>
    <text evidence="7">Binds 2 Zn(2+) ions per subunit.</text>
</comment>
<feature type="binding site" evidence="7">
    <location>
        <position position="117"/>
    </location>
    <ligand>
        <name>Zn(2+)</name>
        <dbReference type="ChEBI" id="CHEBI:29105"/>
        <label>1</label>
    </ligand>
</feature>
<dbReference type="Pfam" id="PF16123">
    <property type="entry name" value="HAGH_C"/>
    <property type="match status" value="1"/>
</dbReference>
<feature type="binding site" evidence="7">
    <location>
        <position position="59"/>
    </location>
    <ligand>
        <name>Zn(2+)</name>
        <dbReference type="ChEBI" id="CHEBI:29105"/>
        <label>1</label>
    </ligand>
</feature>
<accession>A0A2N5XU56</accession>
<dbReference type="AlphaFoldDB" id="A0A2N5XU56"/>
<feature type="binding site" evidence="7">
    <location>
        <position position="61"/>
    </location>
    <ligand>
        <name>Zn(2+)</name>
        <dbReference type="ChEBI" id="CHEBI:29105"/>
        <label>1</label>
    </ligand>
</feature>
<keyword evidence="4 7" id="KW-0479">Metal-binding</keyword>
<keyword evidence="5 7" id="KW-0378">Hydrolase</keyword>
<gene>
    <name evidence="7 9" type="primary">gloB</name>
    <name evidence="9" type="ORF">C0081_06210</name>
</gene>
<evidence type="ECO:0000256" key="1">
    <source>
        <dbReference type="ARBA" id="ARBA00001623"/>
    </source>
</evidence>
<feature type="binding site" evidence="7">
    <location>
        <position position="136"/>
    </location>
    <ligand>
        <name>Zn(2+)</name>
        <dbReference type="ChEBI" id="CHEBI:29105"/>
        <label>2</label>
    </ligand>
</feature>
<dbReference type="InterPro" id="IPR017782">
    <property type="entry name" value="Hydroxyacylglutathione_Hdrlase"/>
</dbReference>
<dbReference type="HAMAP" id="MF_01374">
    <property type="entry name" value="Glyoxalase_2"/>
    <property type="match status" value="1"/>
</dbReference>
<dbReference type="PANTHER" id="PTHR43705:SF1">
    <property type="entry name" value="HYDROXYACYLGLUTATHIONE HYDROLASE GLOB"/>
    <property type="match status" value="1"/>
</dbReference>
<evidence type="ECO:0000256" key="2">
    <source>
        <dbReference type="ARBA" id="ARBA00004963"/>
    </source>
</evidence>
<dbReference type="PANTHER" id="PTHR43705">
    <property type="entry name" value="HYDROXYACYLGLUTATHIONE HYDROLASE"/>
    <property type="match status" value="1"/>
</dbReference>
<comment type="catalytic activity">
    <reaction evidence="1 7">
        <text>an S-(2-hydroxyacyl)glutathione + H2O = a 2-hydroxy carboxylate + glutathione + H(+)</text>
        <dbReference type="Rhea" id="RHEA:21864"/>
        <dbReference type="ChEBI" id="CHEBI:15377"/>
        <dbReference type="ChEBI" id="CHEBI:15378"/>
        <dbReference type="ChEBI" id="CHEBI:57925"/>
        <dbReference type="ChEBI" id="CHEBI:58896"/>
        <dbReference type="ChEBI" id="CHEBI:71261"/>
        <dbReference type="EC" id="3.1.2.6"/>
    </reaction>
</comment>
<dbReference type="OrthoDB" id="9802248at2"/>
<evidence type="ECO:0000313" key="10">
    <source>
        <dbReference type="Proteomes" id="UP000234881"/>
    </source>
</evidence>
<dbReference type="SUPFAM" id="SSF56281">
    <property type="entry name" value="Metallo-hydrolase/oxidoreductase"/>
    <property type="match status" value="1"/>
</dbReference>
<feature type="binding site" evidence="7">
    <location>
        <position position="63"/>
    </location>
    <ligand>
        <name>Zn(2+)</name>
        <dbReference type="ChEBI" id="CHEBI:29105"/>
        <label>2</label>
    </ligand>
</feature>
<dbReference type="InterPro" id="IPR032282">
    <property type="entry name" value="HAGH_C"/>
</dbReference>
<comment type="pathway">
    <text evidence="2 7">Secondary metabolite metabolism; methylglyoxal degradation; (R)-lactate from methylglyoxal: step 2/2.</text>
</comment>
<dbReference type="EC" id="3.1.2.6" evidence="7"/>
<reference evidence="9 10" key="1">
    <citation type="submission" date="2018-01" db="EMBL/GenBank/DDBJ databases">
        <title>The draft genome sequence of Cohaesibacter sp. H1304.</title>
        <authorList>
            <person name="Wang N.-N."/>
            <person name="Du Z.-J."/>
        </authorList>
    </citation>
    <scope>NUCLEOTIDE SEQUENCE [LARGE SCALE GENOMIC DNA]</scope>
    <source>
        <strain evidence="9 10">H1304</strain>
    </source>
</reference>
<dbReference type="EMBL" id="PKUQ01000011">
    <property type="protein sequence ID" value="PLW78043.1"/>
    <property type="molecule type" value="Genomic_DNA"/>
</dbReference>
<evidence type="ECO:0000256" key="5">
    <source>
        <dbReference type="ARBA" id="ARBA00022801"/>
    </source>
</evidence>
<dbReference type="UniPathway" id="UPA00619">
    <property type="reaction ID" value="UER00676"/>
</dbReference>
<feature type="domain" description="Metallo-beta-lactamase" evidence="8">
    <location>
        <begin position="16"/>
        <end position="174"/>
    </location>
</feature>
<dbReference type="Gene3D" id="3.60.15.10">
    <property type="entry name" value="Ribonuclease Z/Hydroxyacylglutathione hydrolase-like"/>
    <property type="match status" value="1"/>
</dbReference>
<proteinExistence type="inferred from homology"/>
<keyword evidence="6 7" id="KW-0862">Zinc</keyword>
<dbReference type="GO" id="GO:0004416">
    <property type="term" value="F:hydroxyacylglutathione hydrolase activity"/>
    <property type="evidence" value="ECO:0007669"/>
    <property type="project" value="UniProtKB-UniRule"/>
</dbReference>
<comment type="subunit">
    <text evidence="7">Monomer.</text>
</comment>
<dbReference type="NCBIfam" id="TIGR03413">
    <property type="entry name" value="GSH_gloB"/>
    <property type="match status" value="1"/>
</dbReference>
<name>A0A2N5XU56_9HYPH</name>
<feature type="binding site" evidence="7">
    <location>
        <position position="64"/>
    </location>
    <ligand>
        <name>Zn(2+)</name>
        <dbReference type="ChEBI" id="CHEBI:29105"/>
        <label>2</label>
    </ligand>
</feature>
<evidence type="ECO:0000256" key="4">
    <source>
        <dbReference type="ARBA" id="ARBA00022723"/>
    </source>
</evidence>
<organism evidence="9 10">
    <name type="scientific">Cohaesibacter celericrescens</name>
    <dbReference type="NCBI Taxonomy" id="2067669"/>
    <lineage>
        <taxon>Bacteria</taxon>
        <taxon>Pseudomonadati</taxon>
        <taxon>Pseudomonadota</taxon>
        <taxon>Alphaproteobacteria</taxon>
        <taxon>Hyphomicrobiales</taxon>
        <taxon>Cohaesibacteraceae</taxon>
    </lineage>
</organism>